<accession>A0A1I3YEB3</accession>
<proteinExistence type="predicted"/>
<sequence>MASRSELGEFLRSRRNRVRPEDVGIPSYGPRRVPGLRREELAQLAGISITYYTRLEQGQSGQASESVIEALARALALDDDERAHLHDLARPTPGKPRRRPRPAKVRPGTERLVHAMGDVPAVVLGVRTEVLAWNTLGHRLLAGHLDPAAPGRPADRPNLTRRLFLDPHHRDLYARWPEEAARAVASLRLVAGRHADDRELAELIGELTMRSPEFAALWAKHPVATCVSGTKYFRHPEVGELVLDFEALLLADEPGQRILTYTAEPGSASEAALRLLATTVHTRQTQLTS</sequence>
<dbReference type="Pfam" id="PF17765">
    <property type="entry name" value="MLTR_LBD"/>
    <property type="match status" value="1"/>
</dbReference>
<gene>
    <name evidence="3" type="ORF">SAMN05421835_117134</name>
</gene>
<dbReference type="GO" id="GO:0003677">
    <property type="term" value="F:DNA binding"/>
    <property type="evidence" value="ECO:0007669"/>
    <property type="project" value="InterPro"/>
</dbReference>
<evidence type="ECO:0000313" key="3">
    <source>
        <dbReference type="EMBL" id="SFK30152.1"/>
    </source>
</evidence>
<name>A0A1I3YEB3_9PSEU</name>
<evidence type="ECO:0000256" key="1">
    <source>
        <dbReference type="SAM" id="MobiDB-lite"/>
    </source>
</evidence>
<dbReference type="InterPro" id="IPR041413">
    <property type="entry name" value="MLTR_LBD"/>
</dbReference>
<protein>
    <submittedName>
        <fullName evidence="3">Helix-turn-helix domain-containing protein</fullName>
    </submittedName>
</protein>
<dbReference type="OrthoDB" id="4790304at2"/>
<feature type="domain" description="HTH cro/C1-type" evidence="2">
    <location>
        <begin position="35"/>
        <end position="82"/>
    </location>
</feature>
<evidence type="ECO:0000259" key="2">
    <source>
        <dbReference type="PROSITE" id="PS50943"/>
    </source>
</evidence>
<dbReference type="RefSeq" id="WP_091512330.1">
    <property type="nucleotide sequence ID" value="NZ_FORP01000017.1"/>
</dbReference>
<dbReference type="Proteomes" id="UP000199025">
    <property type="component" value="Unassembled WGS sequence"/>
</dbReference>
<dbReference type="Pfam" id="PF13560">
    <property type="entry name" value="HTH_31"/>
    <property type="match status" value="1"/>
</dbReference>
<dbReference type="PROSITE" id="PS50943">
    <property type="entry name" value="HTH_CROC1"/>
    <property type="match status" value="1"/>
</dbReference>
<dbReference type="InterPro" id="IPR010982">
    <property type="entry name" value="Lambda_DNA-bd_dom_sf"/>
</dbReference>
<feature type="region of interest" description="Disordered" evidence="1">
    <location>
        <begin position="82"/>
        <end position="109"/>
    </location>
</feature>
<dbReference type="PANTHER" id="PTHR35010">
    <property type="entry name" value="BLL4672 PROTEIN-RELATED"/>
    <property type="match status" value="1"/>
</dbReference>
<reference evidence="3 4" key="1">
    <citation type="submission" date="2016-10" db="EMBL/GenBank/DDBJ databases">
        <authorList>
            <person name="de Groot N.N."/>
        </authorList>
    </citation>
    <scope>NUCLEOTIDE SEQUENCE [LARGE SCALE GENOMIC DNA]</scope>
    <source>
        <strain evidence="3 4">DSM 44468</strain>
    </source>
</reference>
<organism evidence="3 4">
    <name type="scientific">Amycolatopsis sacchari</name>
    <dbReference type="NCBI Taxonomy" id="115433"/>
    <lineage>
        <taxon>Bacteria</taxon>
        <taxon>Bacillati</taxon>
        <taxon>Actinomycetota</taxon>
        <taxon>Actinomycetes</taxon>
        <taxon>Pseudonocardiales</taxon>
        <taxon>Pseudonocardiaceae</taxon>
        <taxon>Amycolatopsis</taxon>
    </lineage>
</organism>
<dbReference type="SMART" id="SM00530">
    <property type="entry name" value="HTH_XRE"/>
    <property type="match status" value="1"/>
</dbReference>
<dbReference type="Gene3D" id="3.30.450.180">
    <property type="match status" value="1"/>
</dbReference>
<dbReference type="CDD" id="cd00093">
    <property type="entry name" value="HTH_XRE"/>
    <property type="match status" value="1"/>
</dbReference>
<dbReference type="Gene3D" id="1.10.260.40">
    <property type="entry name" value="lambda repressor-like DNA-binding domains"/>
    <property type="match status" value="1"/>
</dbReference>
<keyword evidence="4" id="KW-1185">Reference proteome</keyword>
<feature type="compositionally biased region" description="Basic residues" evidence="1">
    <location>
        <begin position="95"/>
        <end position="104"/>
    </location>
</feature>
<dbReference type="PANTHER" id="PTHR35010:SF2">
    <property type="entry name" value="BLL4672 PROTEIN"/>
    <property type="match status" value="1"/>
</dbReference>
<dbReference type="EMBL" id="FORP01000017">
    <property type="protein sequence ID" value="SFK30152.1"/>
    <property type="molecule type" value="Genomic_DNA"/>
</dbReference>
<feature type="compositionally biased region" description="Basic and acidic residues" evidence="1">
    <location>
        <begin position="1"/>
        <end position="22"/>
    </location>
</feature>
<dbReference type="AlphaFoldDB" id="A0A1I3YEB3"/>
<feature type="region of interest" description="Disordered" evidence="1">
    <location>
        <begin position="1"/>
        <end position="32"/>
    </location>
</feature>
<evidence type="ECO:0000313" key="4">
    <source>
        <dbReference type="Proteomes" id="UP000199025"/>
    </source>
</evidence>
<dbReference type="SUPFAM" id="SSF47413">
    <property type="entry name" value="lambda repressor-like DNA-binding domains"/>
    <property type="match status" value="1"/>
</dbReference>
<dbReference type="InterPro" id="IPR001387">
    <property type="entry name" value="Cro/C1-type_HTH"/>
</dbReference>